<dbReference type="EMBL" id="FQYV01000033">
    <property type="protein sequence ID" value="SHJ92901.1"/>
    <property type="molecule type" value="Genomic_DNA"/>
</dbReference>
<evidence type="ECO:0000313" key="1">
    <source>
        <dbReference type="EMBL" id="SHJ92901.1"/>
    </source>
</evidence>
<name>A0A1M6NB35_9FLAO</name>
<keyword evidence="2" id="KW-1185">Reference proteome</keyword>
<proteinExistence type="predicted"/>
<evidence type="ECO:0000313" key="2">
    <source>
        <dbReference type="Proteomes" id="UP000184172"/>
    </source>
</evidence>
<dbReference type="STRING" id="797419.SAMN05216556_13228"/>
<protein>
    <submittedName>
        <fullName evidence="1">Uncharacterized protein</fullName>
    </submittedName>
</protein>
<dbReference type="RefSeq" id="WP_073221544.1">
    <property type="nucleotide sequence ID" value="NZ_FNNS01000032.1"/>
</dbReference>
<dbReference type="AlphaFoldDB" id="A0A1M6NB35"/>
<sequence length="116" mass="13042">MKQKNLIAFLLTGLFLVNLFVANSGNLLGLLSGEKIAVVNPFCKKLKTSNTGGDTTLIEYELAQALEIPVICTTVIDFKNPSFTLILAEDNFKNYIFNDELYSELFSKRFYIPPRV</sequence>
<dbReference type="Proteomes" id="UP000184172">
    <property type="component" value="Unassembled WGS sequence"/>
</dbReference>
<gene>
    <name evidence="1" type="ORF">SAMN04487908_1332</name>
</gene>
<reference evidence="2" key="1">
    <citation type="submission" date="2016-11" db="EMBL/GenBank/DDBJ databases">
        <authorList>
            <person name="Varghese N."/>
            <person name="Submissions S."/>
        </authorList>
    </citation>
    <scope>NUCLEOTIDE SEQUENCE [LARGE SCALE GENOMIC DNA]</scope>
    <source>
        <strain evidence="2">DSM 26349</strain>
    </source>
</reference>
<accession>A0A1M6NB35</accession>
<organism evidence="1 2">
    <name type="scientific">Aequorivita viscosa</name>
    <dbReference type="NCBI Taxonomy" id="797419"/>
    <lineage>
        <taxon>Bacteria</taxon>
        <taxon>Pseudomonadati</taxon>
        <taxon>Bacteroidota</taxon>
        <taxon>Flavobacteriia</taxon>
        <taxon>Flavobacteriales</taxon>
        <taxon>Flavobacteriaceae</taxon>
        <taxon>Aequorivita</taxon>
    </lineage>
</organism>
<dbReference type="OrthoDB" id="1448818at2"/>